<dbReference type="Proteomes" id="UP000323324">
    <property type="component" value="Unassembled WGS sequence"/>
</dbReference>
<name>A0A8H2LFG8_9FLAO</name>
<evidence type="ECO:0000313" key="1">
    <source>
        <dbReference type="EMBL" id="TYB80350.1"/>
    </source>
</evidence>
<proteinExistence type="predicted"/>
<organism evidence="1 2">
    <name type="scientific">Bizionia saleffrena</name>
    <dbReference type="NCBI Taxonomy" id="291189"/>
    <lineage>
        <taxon>Bacteria</taxon>
        <taxon>Pseudomonadati</taxon>
        <taxon>Bacteroidota</taxon>
        <taxon>Flavobacteriia</taxon>
        <taxon>Flavobacteriales</taxon>
        <taxon>Flavobacteriaceae</taxon>
        <taxon>Bizionia</taxon>
    </lineage>
</organism>
<protein>
    <submittedName>
        <fullName evidence="1">Uncharacterized protein</fullName>
    </submittedName>
</protein>
<dbReference type="RefSeq" id="WP_148368241.1">
    <property type="nucleotide sequence ID" value="NZ_VSKM01000001.1"/>
</dbReference>
<keyword evidence="2" id="KW-1185">Reference proteome</keyword>
<dbReference type="EMBL" id="VSKM01000001">
    <property type="protein sequence ID" value="TYB80350.1"/>
    <property type="molecule type" value="Genomic_DNA"/>
</dbReference>
<gene>
    <name evidence="1" type="ORF">ES676_01400</name>
</gene>
<accession>A0A8H2LFG8</accession>
<evidence type="ECO:0000313" key="2">
    <source>
        <dbReference type="Proteomes" id="UP000323324"/>
    </source>
</evidence>
<sequence>MKHLIVITLLFAFTEMMGQVGINTLNPEETFDVNGTSKFRTTDQAEITTTKIGGLDDNGVFREITIGTNLKLQSNTLSSYGNPRYSFGEITLDYNSSNGKFDNVDLLIGSGESNEDKNIIKIKVTDTDGDSEFTGIKAGANGQHIWLYPLHDKLKLKKNDEGSLGPNQIEANIKTDLEQYDMIELLYDGTREKWIIMEHKK</sequence>
<dbReference type="AlphaFoldDB" id="A0A8H2LFG8"/>
<reference evidence="1 2" key="1">
    <citation type="submission" date="2019-08" db="EMBL/GenBank/DDBJ databases">
        <title>Genomes of Antarctic Bizionia species.</title>
        <authorList>
            <person name="Bowman J.P."/>
        </authorList>
    </citation>
    <scope>NUCLEOTIDE SEQUENCE [LARGE SCALE GENOMIC DNA]</scope>
    <source>
        <strain evidence="1 2">HFD</strain>
    </source>
</reference>
<comment type="caution">
    <text evidence="1">The sequence shown here is derived from an EMBL/GenBank/DDBJ whole genome shotgun (WGS) entry which is preliminary data.</text>
</comment>